<proteinExistence type="predicted"/>
<evidence type="ECO:0000256" key="1">
    <source>
        <dbReference type="SAM" id="MobiDB-lite"/>
    </source>
</evidence>
<sequence>MAEAELVQVSADGQNGEEQQPINKDAQSSVRVKSKSKLKTLSPDRKAKKMEDYEWPKKSYFETRCLLDGETSGRMKNLVHRLVYIGKLRDNVGDRMDTSSDMITEVMKDIMHEQRTEDGFLEDAKILIISHDIPSRLYQQWNFRTLDIQAARMESYESSEGADRIILDMLGQLLKLGNKLAITPKVSFKTTLDQLHEKFPDLLPQQEMVWPLPTKLFPYN</sequence>
<keyword evidence="3" id="KW-1185">Reference proteome</keyword>
<dbReference type="InterPro" id="IPR055308">
    <property type="entry name" value="TEX47-like"/>
</dbReference>
<dbReference type="EMBL" id="CP111013">
    <property type="protein sequence ID" value="WAQ96143.1"/>
    <property type="molecule type" value="Genomic_DNA"/>
</dbReference>
<protein>
    <submittedName>
        <fullName evidence="2">TEX47-like protein</fullName>
    </submittedName>
</protein>
<evidence type="ECO:0000313" key="2">
    <source>
        <dbReference type="EMBL" id="WAQ96143.1"/>
    </source>
</evidence>
<reference evidence="2" key="1">
    <citation type="submission" date="2022-11" db="EMBL/GenBank/DDBJ databases">
        <title>Centuries of genome instability and evolution in soft-shell clam transmissible cancer (bioRxiv).</title>
        <authorList>
            <person name="Hart S.F.M."/>
            <person name="Yonemitsu M.A."/>
            <person name="Giersch R.M."/>
            <person name="Beal B.F."/>
            <person name="Arriagada G."/>
            <person name="Davis B.W."/>
            <person name="Ostrander E.A."/>
            <person name="Goff S.P."/>
            <person name="Metzger M.J."/>
        </authorList>
    </citation>
    <scope>NUCLEOTIDE SEQUENCE</scope>
    <source>
        <strain evidence="2">MELC-2E11</strain>
        <tissue evidence="2">Siphon/mantle</tissue>
    </source>
</reference>
<feature type="compositionally biased region" description="Polar residues" evidence="1">
    <location>
        <begin position="11"/>
        <end position="27"/>
    </location>
</feature>
<feature type="region of interest" description="Disordered" evidence="1">
    <location>
        <begin position="1"/>
        <end position="48"/>
    </location>
</feature>
<evidence type="ECO:0000313" key="3">
    <source>
        <dbReference type="Proteomes" id="UP001164746"/>
    </source>
</evidence>
<dbReference type="Proteomes" id="UP001164746">
    <property type="component" value="Chromosome 2"/>
</dbReference>
<gene>
    <name evidence="2" type="ORF">MAR_028833</name>
</gene>
<accession>A0ABY7DGT0</accession>
<dbReference type="PANTHER" id="PTHR34035">
    <property type="entry name" value="TESTIS-EXPRESSED PROTEIN 47"/>
    <property type="match status" value="1"/>
</dbReference>
<name>A0ABY7DGT0_MYAAR</name>
<dbReference type="PANTHER" id="PTHR34035:SF1">
    <property type="entry name" value="TESTIS-EXPRESSED PROTEIN 47"/>
    <property type="match status" value="1"/>
</dbReference>
<organism evidence="2 3">
    <name type="scientific">Mya arenaria</name>
    <name type="common">Soft-shell clam</name>
    <dbReference type="NCBI Taxonomy" id="6604"/>
    <lineage>
        <taxon>Eukaryota</taxon>
        <taxon>Metazoa</taxon>
        <taxon>Spiralia</taxon>
        <taxon>Lophotrochozoa</taxon>
        <taxon>Mollusca</taxon>
        <taxon>Bivalvia</taxon>
        <taxon>Autobranchia</taxon>
        <taxon>Heteroconchia</taxon>
        <taxon>Euheterodonta</taxon>
        <taxon>Imparidentia</taxon>
        <taxon>Neoheterodontei</taxon>
        <taxon>Myida</taxon>
        <taxon>Myoidea</taxon>
        <taxon>Myidae</taxon>
        <taxon>Mya</taxon>
    </lineage>
</organism>
<dbReference type="Pfam" id="PF24787">
    <property type="entry name" value="TEX47"/>
    <property type="match status" value="1"/>
</dbReference>